<dbReference type="EMBL" id="CABFNS010000795">
    <property type="protein sequence ID" value="VUC28901.1"/>
    <property type="molecule type" value="Genomic_DNA"/>
</dbReference>
<feature type="region of interest" description="Disordered" evidence="1">
    <location>
        <begin position="65"/>
        <end position="109"/>
    </location>
</feature>
<protein>
    <submittedName>
        <fullName evidence="2">Uncharacterized protein</fullName>
    </submittedName>
</protein>
<sequence length="109" mass="12560">MVSLSLSLVSLKSKTHMMALSFLGSGQKVSIQLDLEYTTQKPPSVSMNQKQNDIMQEGFIRCLKNVESSADNQTENKRDKRRKRSGEEPNEENLANYREQQPEVFYRCD</sequence>
<reference evidence="2 3" key="1">
    <citation type="submission" date="2019-06" db="EMBL/GenBank/DDBJ databases">
        <authorList>
            <person name="Broberg M."/>
        </authorList>
    </citation>
    <scope>NUCLEOTIDE SEQUENCE [LARGE SCALE GENOMIC DNA]</scope>
</reference>
<name>A0ABY6UFU1_BIOOC</name>
<dbReference type="Proteomes" id="UP000766486">
    <property type="component" value="Unassembled WGS sequence"/>
</dbReference>
<accession>A0ABY6UFU1</accession>
<comment type="caution">
    <text evidence="2">The sequence shown here is derived from an EMBL/GenBank/DDBJ whole genome shotgun (WGS) entry which is preliminary data.</text>
</comment>
<evidence type="ECO:0000313" key="3">
    <source>
        <dbReference type="Proteomes" id="UP000766486"/>
    </source>
</evidence>
<organism evidence="2 3">
    <name type="scientific">Bionectria ochroleuca</name>
    <name type="common">Gliocladium roseum</name>
    <dbReference type="NCBI Taxonomy" id="29856"/>
    <lineage>
        <taxon>Eukaryota</taxon>
        <taxon>Fungi</taxon>
        <taxon>Dikarya</taxon>
        <taxon>Ascomycota</taxon>
        <taxon>Pezizomycotina</taxon>
        <taxon>Sordariomycetes</taxon>
        <taxon>Hypocreomycetidae</taxon>
        <taxon>Hypocreales</taxon>
        <taxon>Bionectriaceae</taxon>
        <taxon>Clonostachys</taxon>
    </lineage>
</organism>
<gene>
    <name evidence="2" type="ORF">CLO192961_LOCUS248200</name>
</gene>
<evidence type="ECO:0000256" key="1">
    <source>
        <dbReference type="SAM" id="MobiDB-lite"/>
    </source>
</evidence>
<evidence type="ECO:0000313" key="2">
    <source>
        <dbReference type="EMBL" id="VUC28901.1"/>
    </source>
</evidence>
<keyword evidence="3" id="KW-1185">Reference proteome</keyword>
<proteinExistence type="predicted"/>